<evidence type="ECO:0000256" key="1">
    <source>
        <dbReference type="ARBA" id="ARBA00000085"/>
    </source>
</evidence>
<keyword evidence="6 14" id="KW-0808">Transferase</keyword>
<comment type="subcellular location">
    <subcellularLocation>
        <location evidence="2 14">Cell inner membrane</location>
    </subcellularLocation>
</comment>
<evidence type="ECO:0000256" key="6">
    <source>
        <dbReference type="ARBA" id="ARBA00022679"/>
    </source>
</evidence>
<dbReference type="Proteomes" id="UP001515683">
    <property type="component" value="Unassembled WGS sequence"/>
</dbReference>
<comment type="caution">
    <text evidence="17">The sequence shown here is derived from an EMBL/GenBank/DDBJ whole genome shotgun (WGS) entry which is preliminary data.</text>
</comment>
<accession>A0ABX0RLL7</accession>
<name>A0ABX0RLL7_9GAMM</name>
<evidence type="ECO:0000256" key="14">
    <source>
        <dbReference type="RuleBase" id="RU364088"/>
    </source>
</evidence>
<dbReference type="InterPro" id="IPR004358">
    <property type="entry name" value="Sig_transdc_His_kin-like_C"/>
</dbReference>
<dbReference type="RefSeq" id="WP_167018132.1">
    <property type="nucleotide sequence ID" value="NZ_VWXF01000013.1"/>
</dbReference>
<comment type="catalytic activity">
    <reaction evidence="1 14">
        <text>ATP + protein L-histidine = ADP + protein N-phospho-L-histidine.</text>
        <dbReference type="EC" id="2.7.13.3"/>
    </reaction>
</comment>
<evidence type="ECO:0000256" key="8">
    <source>
        <dbReference type="ARBA" id="ARBA00022741"/>
    </source>
</evidence>
<dbReference type="EC" id="2.7.13.3" evidence="14"/>
<sequence length="464" mass="52322">MINLSLTFRLAVIFSLVIILSGAAISISLYQTLQSELLLRDEQTLVNRASQLRHLLLLGADIDEIPLYFSHMLNTCQDVLLIELRGKSNVAINNPALKLPELPLIASESVLNREQIYRWNSDKNIEVHALKLQVMTPQGEVFLTVARQGVEREEVLQQYKVRSLYYLFLAILTAVTLSPLFIQRGLKSLHTLSNLTITTESSQLHQPLNVSDIPIELQPLVRAMNTMRQRLNQDFIRMTGFADDLAHEIRTPLHILLGQNQVALGRTRSSSEYQHLLAENIDELSKLSRLTEQILLLARMQHGEIALNNSQFDLHQLVDEMFEYLEPLAEIRNHTFICTGVAVIYADRLLIQRALDNILVNALNYSPEGSLIKVRIHLNQYEAGIKVESPGQRIIAGDQMFERFWRGDNARHTAGTGLGLALVKSIAELHKGSVGYVHHRGSNGFSIRIGIDKFAAAQGRSDDH</sequence>
<evidence type="ECO:0000256" key="12">
    <source>
        <dbReference type="ARBA" id="ARBA00023012"/>
    </source>
</evidence>
<proteinExistence type="predicted"/>
<dbReference type="PANTHER" id="PTHR45436">
    <property type="entry name" value="SENSOR HISTIDINE KINASE YKOH"/>
    <property type="match status" value="1"/>
</dbReference>
<feature type="domain" description="HAMP" evidence="16">
    <location>
        <begin position="183"/>
        <end position="236"/>
    </location>
</feature>
<evidence type="ECO:0000256" key="4">
    <source>
        <dbReference type="ARBA" id="ARBA00022519"/>
    </source>
</evidence>
<keyword evidence="12 14" id="KW-0902">Two-component regulatory system</keyword>
<reference evidence="17 18" key="1">
    <citation type="journal article" date="2019" name="bioRxiv">
        <title>Bacteria contribute to plant secondary compound degradation in a generalist herbivore system.</title>
        <authorList>
            <person name="Francoeur C.B."/>
            <person name="Khadempour L."/>
            <person name="Moreira-Soto R.D."/>
            <person name="Gotting K."/>
            <person name="Book A.J."/>
            <person name="Pinto-Tomas A.A."/>
            <person name="Keefover-Ring K."/>
            <person name="Currie C.R."/>
        </authorList>
    </citation>
    <scope>NUCLEOTIDE SEQUENCE [LARGE SCALE GENOMIC DNA]</scope>
    <source>
        <strain evidence="17">Acro-835</strain>
    </source>
</reference>
<dbReference type="Gene3D" id="1.10.287.130">
    <property type="match status" value="1"/>
</dbReference>
<evidence type="ECO:0000256" key="5">
    <source>
        <dbReference type="ARBA" id="ARBA00022553"/>
    </source>
</evidence>
<dbReference type="InterPro" id="IPR005467">
    <property type="entry name" value="His_kinase_dom"/>
</dbReference>
<dbReference type="SMART" id="SM00388">
    <property type="entry name" value="HisKA"/>
    <property type="match status" value="1"/>
</dbReference>
<keyword evidence="4 14" id="KW-0997">Cell inner membrane</keyword>
<dbReference type="InterPro" id="IPR050428">
    <property type="entry name" value="TCS_sensor_his_kinase"/>
</dbReference>
<dbReference type="PROSITE" id="PS50109">
    <property type="entry name" value="HIS_KIN"/>
    <property type="match status" value="1"/>
</dbReference>
<organism evidence="17 18">
    <name type="scientific">Candidatus Pantoea multigeneris</name>
    <dbReference type="NCBI Taxonomy" id="2608357"/>
    <lineage>
        <taxon>Bacteria</taxon>
        <taxon>Pseudomonadati</taxon>
        <taxon>Pseudomonadota</taxon>
        <taxon>Gammaproteobacteria</taxon>
        <taxon>Enterobacterales</taxon>
        <taxon>Erwiniaceae</taxon>
        <taxon>Pantoea</taxon>
    </lineage>
</organism>
<dbReference type="InterPro" id="IPR003661">
    <property type="entry name" value="HisK_dim/P_dom"/>
</dbReference>
<feature type="domain" description="Histidine kinase" evidence="15">
    <location>
        <begin position="244"/>
        <end position="455"/>
    </location>
</feature>
<dbReference type="InterPro" id="IPR006290">
    <property type="entry name" value="CztS_silS_copS"/>
</dbReference>
<evidence type="ECO:0000256" key="13">
    <source>
        <dbReference type="ARBA" id="ARBA00023136"/>
    </source>
</evidence>
<dbReference type="InterPro" id="IPR003594">
    <property type="entry name" value="HATPase_dom"/>
</dbReference>
<keyword evidence="18" id="KW-1185">Reference proteome</keyword>
<dbReference type="InterPro" id="IPR036890">
    <property type="entry name" value="HATPase_C_sf"/>
</dbReference>
<evidence type="ECO:0000256" key="3">
    <source>
        <dbReference type="ARBA" id="ARBA00022475"/>
    </source>
</evidence>
<feature type="transmembrane region" description="Helical" evidence="14">
    <location>
        <begin position="164"/>
        <end position="182"/>
    </location>
</feature>
<protein>
    <recommendedName>
        <fullName evidence="14">Sensor protein</fullName>
        <ecNumber evidence="14">2.7.13.3</ecNumber>
    </recommendedName>
</protein>
<dbReference type="CDD" id="cd00082">
    <property type="entry name" value="HisKA"/>
    <property type="match status" value="1"/>
</dbReference>
<keyword evidence="11 14" id="KW-1133">Transmembrane helix</keyword>
<comment type="function">
    <text evidence="14">Member of a two-component regulatory system.</text>
</comment>
<keyword evidence="7 14" id="KW-0812">Transmembrane</keyword>
<evidence type="ECO:0000313" key="17">
    <source>
        <dbReference type="EMBL" id="NIF24284.1"/>
    </source>
</evidence>
<dbReference type="Pfam" id="PF00512">
    <property type="entry name" value="HisKA"/>
    <property type="match status" value="1"/>
</dbReference>
<evidence type="ECO:0000256" key="11">
    <source>
        <dbReference type="ARBA" id="ARBA00022989"/>
    </source>
</evidence>
<dbReference type="PANTHER" id="PTHR45436:SF3">
    <property type="entry name" value="SENSOR HISTIDINE KINASE HPRS"/>
    <property type="match status" value="1"/>
</dbReference>
<dbReference type="Gene3D" id="3.30.565.10">
    <property type="entry name" value="Histidine kinase-like ATPase, C-terminal domain"/>
    <property type="match status" value="1"/>
</dbReference>
<keyword evidence="3 14" id="KW-1003">Cell membrane</keyword>
<dbReference type="EMBL" id="VWXF01000013">
    <property type="protein sequence ID" value="NIF24284.1"/>
    <property type="molecule type" value="Genomic_DNA"/>
</dbReference>
<gene>
    <name evidence="17" type="ORF">F3J40_22175</name>
</gene>
<dbReference type="PRINTS" id="PR00344">
    <property type="entry name" value="BCTRLSENSOR"/>
</dbReference>
<dbReference type="SUPFAM" id="SSF55874">
    <property type="entry name" value="ATPase domain of HSP90 chaperone/DNA topoisomerase II/histidine kinase"/>
    <property type="match status" value="1"/>
</dbReference>
<evidence type="ECO:0000259" key="16">
    <source>
        <dbReference type="PROSITE" id="PS50885"/>
    </source>
</evidence>
<dbReference type="GO" id="GO:0004673">
    <property type="term" value="F:protein histidine kinase activity"/>
    <property type="evidence" value="ECO:0007669"/>
    <property type="project" value="UniProtKB-EC"/>
</dbReference>
<keyword evidence="13 14" id="KW-0472">Membrane</keyword>
<evidence type="ECO:0000259" key="15">
    <source>
        <dbReference type="PROSITE" id="PS50109"/>
    </source>
</evidence>
<feature type="transmembrane region" description="Helical" evidence="14">
    <location>
        <begin position="6"/>
        <end position="30"/>
    </location>
</feature>
<dbReference type="PROSITE" id="PS50885">
    <property type="entry name" value="HAMP"/>
    <property type="match status" value="1"/>
</dbReference>
<dbReference type="NCBIfam" id="TIGR01386">
    <property type="entry name" value="cztS_silS_copS"/>
    <property type="match status" value="1"/>
</dbReference>
<dbReference type="SUPFAM" id="SSF47384">
    <property type="entry name" value="Homodimeric domain of signal transducing histidine kinase"/>
    <property type="match status" value="1"/>
</dbReference>
<evidence type="ECO:0000313" key="18">
    <source>
        <dbReference type="Proteomes" id="UP001515683"/>
    </source>
</evidence>
<dbReference type="InterPro" id="IPR003660">
    <property type="entry name" value="HAMP_dom"/>
</dbReference>
<evidence type="ECO:0000256" key="10">
    <source>
        <dbReference type="ARBA" id="ARBA00022840"/>
    </source>
</evidence>
<dbReference type="InterPro" id="IPR036097">
    <property type="entry name" value="HisK_dim/P_sf"/>
</dbReference>
<keyword evidence="5" id="KW-0597">Phosphoprotein</keyword>
<dbReference type="SMART" id="SM00387">
    <property type="entry name" value="HATPase_c"/>
    <property type="match status" value="1"/>
</dbReference>
<keyword evidence="8 14" id="KW-0547">Nucleotide-binding</keyword>
<evidence type="ECO:0000256" key="7">
    <source>
        <dbReference type="ARBA" id="ARBA00022692"/>
    </source>
</evidence>
<evidence type="ECO:0000256" key="9">
    <source>
        <dbReference type="ARBA" id="ARBA00022777"/>
    </source>
</evidence>
<dbReference type="Pfam" id="PF02518">
    <property type="entry name" value="HATPase_c"/>
    <property type="match status" value="1"/>
</dbReference>
<keyword evidence="9 14" id="KW-0418">Kinase</keyword>
<keyword evidence="10 14" id="KW-0067">ATP-binding</keyword>
<evidence type="ECO:0000256" key="2">
    <source>
        <dbReference type="ARBA" id="ARBA00004533"/>
    </source>
</evidence>